<dbReference type="EMBL" id="CAEZVF010000158">
    <property type="protein sequence ID" value="CAB4626357.1"/>
    <property type="molecule type" value="Genomic_DNA"/>
</dbReference>
<keyword evidence="2" id="KW-0812">Transmembrane</keyword>
<feature type="transmembrane region" description="Helical" evidence="2">
    <location>
        <begin position="264"/>
        <end position="286"/>
    </location>
</feature>
<accession>A0A6J6INZ3</accession>
<proteinExistence type="predicted"/>
<evidence type="ECO:0000256" key="2">
    <source>
        <dbReference type="SAM" id="Phobius"/>
    </source>
</evidence>
<keyword evidence="2" id="KW-0472">Membrane</keyword>
<gene>
    <name evidence="3" type="ORF">UFOPK1939_00955</name>
</gene>
<feature type="transmembrane region" description="Helical" evidence="2">
    <location>
        <begin position="292"/>
        <end position="312"/>
    </location>
</feature>
<dbReference type="AlphaFoldDB" id="A0A6J6INZ3"/>
<feature type="transmembrane region" description="Helical" evidence="2">
    <location>
        <begin position="170"/>
        <end position="190"/>
    </location>
</feature>
<feature type="compositionally biased region" description="Basic residues" evidence="1">
    <location>
        <begin position="408"/>
        <end position="423"/>
    </location>
</feature>
<feature type="transmembrane region" description="Helical" evidence="2">
    <location>
        <begin position="91"/>
        <end position="115"/>
    </location>
</feature>
<protein>
    <submittedName>
        <fullName evidence="3">Unannotated protein</fullName>
    </submittedName>
</protein>
<reference evidence="3" key="1">
    <citation type="submission" date="2020-05" db="EMBL/GenBank/DDBJ databases">
        <authorList>
            <person name="Chiriac C."/>
            <person name="Salcher M."/>
            <person name="Ghai R."/>
            <person name="Kavagutti S V."/>
        </authorList>
    </citation>
    <scope>NUCLEOTIDE SEQUENCE</scope>
</reference>
<keyword evidence="2" id="KW-1133">Transmembrane helix</keyword>
<feature type="transmembrane region" description="Helical" evidence="2">
    <location>
        <begin position="59"/>
        <end position="79"/>
    </location>
</feature>
<feature type="transmembrane region" description="Helical" evidence="2">
    <location>
        <begin position="230"/>
        <end position="252"/>
    </location>
</feature>
<organism evidence="3">
    <name type="scientific">freshwater metagenome</name>
    <dbReference type="NCBI Taxonomy" id="449393"/>
    <lineage>
        <taxon>unclassified sequences</taxon>
        <taxon>metagenomes</taxon>
        <taxon>ecological metagenomes</taxon>
    </lineage>
</organism>
<sequence>MARPAWTLATQGSLNLENLPAFPGTSWTFLFDGHQRTDRFPGAILFTVPFSFVIRTGTFSLISSGVAAAVACAGAVTLMHRVLLTLVSRKTALGAALVLAFGTSVWSVASDAIWTEGPTMLALGLSMWALTQQRWFLAGAGYAFAILCRPHTAVFALVAGVWESRQRRSWLPMIKVGVVSAVGFAGLLVWNKVNSGQWDIFPGTYGGRIASATNTNPGGQATSFEWTNDLISTFFAPLRGVFVYSPFLLLVLPGLRRAWKVAPTWVRSSAIGGVVYLVVQLAGNSWIGGPIFGYRLILPSLFAWWPLLVLAYQQWTVRRAWSRMTFYVLALVSIWWFAQGALVFPVEYFYTNPLDYVYWRSWNVPLFARFAGVSGWIFGLAAAAAVAGAVYVTNDPEPVSVTKPSTKQPKKKQGKKSQSKKSG</sequence>
<feature type="transmembrane region" description="Helical" evidence="2">
    <location>
        <begin position="366"/>
        <end position="393"/>
    </location>
</feature>
<feature type="transmembrane region" description="Helical" evidence="2">
    <location>
        <begin position="135"/>
        <end position="158"/>
    </location>
</feature>
<evidence type="ECO:0000256" key="1">
    <source>
        <dbReference type="SAM" id="MobiDB-lite"/>
    </source>
</evidence>
<feature type="region of interest" description="Disordered" evidence="1">
    <location>
        <begin position="395"/>
        <end position="423"/>
    </location>
</feature>
<feature type="transmembrane region" description="Helical" evidence="2">
    <location>
        <begin position="324"/>
        <end position="346"/>
    </location>
</feature>
<evidence type="ECO:0000313" key="3">
    <source>
        <dbReference type="EMBL" id="CAB4626357.1"/>
    </source>
</evidence>
<name>A0A6J6INZ3_9ZZZZ</name>